<feature type="non-terminal residue" evidence="1">
    <location>
        <position position="68"/>
    </location>
</feature>
<name>A0A367INW5_RHIAZ</name>
<evidence type="ECO:0000313" key="1">
    <source>
        <dbReference type="EMBL" id="RCH79352.1"/>
    </source>
</evidence>
<accession>A0A367INW5</accession>
<dbReference type="AlphaFoldDB" id="A0A367INW5"/>
<reference evidence="1 2" key="1">
    <citation type="journal article" date="2018" name="G3 (Bethesda)">
        <title>Phylogenetic and Phylogenomic Definition of Rhizopus Species.</title>
        <authorList>
            <person name="Gryganskyi A.P."/>
            <person name="Golan J."/>
            <person name="Dolatabadi S."/>
            <person name="Mondo S."/>
            <person name="Robb S."/>
            <person name="Idnurm A."/>
            <person name="Muszewska A."/>
            <person name="Steczkiewicz K."/>
            <person name="Masonjones S."/>
            <person name="Liao H.L."/>
            <person name="Gajdeczka M.T."/>
            <person name="Anike F."/>
            <person name="Vuek A."/>
            <person name="Anishchenko I.M."/>
            <person name="Voigt K."/>
            <person name="de Hoog G.S."/>
            <person name="Smith M.E."/>
            <person name="Heitman J."/>
            <person name="Vilgalys R."/>
            <person name="Stajich J.E."/>
        </authorList>
    </citation>
    <scope>NUCLEOTIDE SEQUENCE [LARGE SCALE GENOMIC DNA]</scope>
    <source>
        <strain evidence="1 2">CBS 357.93</strain>
    </source>
</reference>
<organism evidence="1 2">
    <name type="scientific">Rhizopus azygosporus</name>
    <name type="common">Rhizopus microsporus var. azygosporus</name>
    <dbReference type="NCBI Taxonomy" id="86630"/>
    <lineage>
        <taxon>Eukaryota</taxon>
        <taxon>Fungi</taxon>
        <taxon>Fungi incertae sedis</taxon>
        <taxon>Mucoromycota</taxon>
        <taxon>Mucoromycotina</taxon>
        <taxon>Mucoromycetes</taxon>
        <taxon>Mucorales</taxon>
        <taxon>Mucorineae</taxon>
        <taxon>Rhizopodaceae</taxon>
        <taxon>Rhizopus</taxon>
    </lineage>
</organism>
<dbReference type="Proteomes" id="UP000252139">
    <property type="component" value="Unassembled WGS sequence"/>
</dbReference>
<evidence type="ECO:0000313" key="2">
    <source>
        <dbReference type="Proteomes" id="UP000252139"/>
    </source>
</evidence>
<gene>
    <name evidence="1" type="ORF">CU097_002753</name>
</gene>
<protein>
    <submittedName>
        <fullName evidence="1">Uncharacterized protein</fullName>
    </submittedName>
</protein>
<proteinExistence type="predicted"/>
<feature type="non-terminal residue" evidence="1">
    <location>
        <position position="1"/>
    </location>
</feature>
<comment type="caution">
    <text evidence="1">The sequence shown here is derived from an EMBL/GenBank/DDBJ whole genome shotgun (WGS) entry which is preliminary data.</text>
</comment>
<dbReference type="EMBL" id="PJQL01004554">
    <property type="protein sequence ID" value="RCH79352.1"/>
    <property type="molecule type" value="Genomic_DNA"/>
</dbReference>
<keyword evidence="2" id="KW-1185">Reference proteome</keyword>
<sequence>PKAGLPRTALWQMLLPTVHELDAHGFRVIKRILSTRKPGKTDTEQEFQVPASVFKPLFSAPSSSTLCA</sequence>